<proteinExistence type="predicted"/>
<accession>A0A6G4WVK9</accession>
<dbReference type="EMBL" id="JAAKZZ010000099">
    <property type="protein sequence ID" value="NGO69148.1"/>
    <property type="molecule type" value="Genomic_DNA"/>
</dbReference>
<dbReference type="Proteomes" id="UP000477722">
    <property type="component" value="Unassembled WGS sequence"/>
</dbReference>
<gene>
    <name evidence="1" type="ORF">G5C65_12430</name>
</gene>
<dbReference type="AlphaFoldDB" id="A0A6G4WVK9"/>
<name>A0A6G4WVK9_9ACTN</name>
<keyword evidence="2" id="KW-1185">Reference proteome</keyword>
<organism evidence="1 2">
    <name type="scientific">Streptomyces boncukensis</name>
    <dbReference type="NCBI Taxonomy" id="2711219"/>
    <lineage>
        <taxon>Bacteria</taxon>
        <taxon>Bacillati</taxon>
        <taxon>Actinomycetota</taxon>
        <taxon>Actinomycetes</taxon>
        <taxon>Kitasatosporales</taxon>
        <taxon>Streptomycetaceae</taxon>
        <taxon>Streptomyces</taxon>
    </lineage>
</organism>
<reference evidence="1 2" key="1">
    <citation type="submission" date="2020-02" db="EMBL/GenBank/DDBJ databases">
        <title>Whole-genome analyses of novel actinobacteria.</title>
        <authorList>
            <person name="Sahin N."/>
            <person name="Tatar D."/>
        </authorList>
    </citation>
    <scope>NUCLEOTIDE SEQUENCE [LARGE SCALE GENOMIC DNA]</scope>
    <source>
        <strain evidence="1 2">SB3404</strain>
    </source>
</reference>
<dbReference type="RefSeq" id="WP_165298842.1">
    <property type="nucleotide sequence ID" value="NZ_JAAKZZ010000099.1"/>
</dbReference>
<evidence type="ECO:0000313" key="2">
    <source>
        <dbReference type="Proteomes" id="UP000477722"/>
    </source>
</evidence>
<protein>
    <submittedName>
        <fullName evidence="1">Uncharacterized protein</fullName>
    </submittedName>
</protein>
<evidence type="ECO:0000313" key="1">
    <source>
        <dbReference type="EMBL" id="NGO69148.1"/>
    </source>
</evidence>
<comment type="caution">
    <text evidence="1">The sequence shown here is derived from an EMBL/GenBank/DDBJ whole genome shotgun (WGS) entry which is preliminary data.</text>
</comment>
<sequence>MGKSTTEDSGAVAESATAEILYSAEVRRVDGNYTLVIHDHLCGSVETYSVSSKAVKKLPSYLAMLRSKLS</sequence>